<evidence type="ECO:0000256" key="1">
    <source>
        <dbReference type="SAM" id="MobiDB-lite"/>
    </source>
</evidence>
<dbReference type="Gene3D" id="3.60.10.10">
    <property type="entry name" value="Endonuclease/exonuclease/phosphatase"/>
    <property type="match status" value="1"/>
</dbReference>
<dbReference type="InterPro" id="IPR036691">
    <property type="entry name" value="Endo/exonu/phosph_ase_sf"/>
</dbReference>
<feature type="domain" description="Endonuclease/exonuclease/phosphatase" evidence="2">
    <location>
        <begin position="498"/>
        <end position="675"/>
    </location>
</feature>
<name>A0AAD8S7J6_LOLMU</name>
<dbReference type="Proteomes" id="UP001231189">
    <property type="component" value="Unassembled WGS sequence"/>
</dbReference>
<accession>A0AAD8S7J6</accession>
<evidence type="ECO:0000313" key="3">
    <source>
        <dbReference type="EMBL" id="KAK1647151.1"/>
    </source>
</evidence>
<evidence type="ECO:0000313" key="4">
    <source>
        <dbReference type="Proteomes" id="UP001231189"/>
    </source>
</evidence>
<sequence>MQVDCTANPFCVNCKKEGHLSAMCSIFSKHQEPFWAGFGGDGRGFFCSEVAEEELKKPAVNSAIVCIESGELSVEHVEAEFKDLVEEEWDWQVQKISSTDFSLVFPSKESLRMAIRGGGIKLPASQCQAIVMSNTTDPAATEQLVETSVKLFDVPPPFRYSDRLLVGTRELGRPLSVDEASLAVESGPVRMTIGCRAPVQLPDSIMMFVNMQGFRVRVVRERKEVAKGASSPPPPPTHKPSEDEEDETAESDGDRWDGRRGRHASKEPKSQPAKNVGKGSGAGRKSVPLGEGSPRAASEELLSALPVSVLSQYGSNLTKDGYIFPLVAKLMATPAAPAVVSEEESSEDSEQPPISLSLSEQCTPGGGATTGQSYVTPFKAAPLSKEDKEDIAWVEPSMVESEAENLREKERHSKSNNDRPSKILSSSVATVATQLEFTDDSDAAAKLVGDNLQGGNRSWRRRWQGLQGVVPRRWTLPARAPEDKGSRKARCWTVRFGRRRTRTQGRRTLLKEYLRNHHIDVVCLQETVKQEFTDQELRSLEVGEKFFWHWLPATGRSGGMLMGFKDSRFEIGNIDLGQFFLSATVLWRASNLKLEIMGIYGPADHSLSREFLDEISHKFNCSTEPIIMGGDFNLIRSEEDKNNHRINWARLSMFNEAISDWAVREIPRTGARFTWTNKQLNPVRKILVTKYSRNWTKRRPRGLFFHGASKTEEHTKWGHEVATPQGGAAKGGRAAYGVGPRRAPDSPFRLLKASVAKPRDEEPRYGKPSGAAAIVKPRSGTESLFRHLPERGSAPEGFSIDTTAISITIFCSHEEGVVLHRGSGLYR</sequence>
<comment type="caution">
    <text evidence="3">The sequence shown here is derived from an EMBL/GenBank/DDBJ whole genome shotgun (WGS) entry which is preliminary data.</text>
</comment>
<organism evidence="3 4">
    <name type="scientific">Lolium multiflorum</name>
    <name type="common">Italian ryegrass</name>
    <name type="synonym">Lolium perenne subsp. multiflorum</name>
    <dbReference type="NCBI Taxonomy" id="4521"/>
    <lineage>
        <taxon>Eukaryota</taxon>
        <taxon>Viridiplantae</taxon>
        <taxon>Streptophyta</taxon>
        <taxon>Embryophyta</taxon>
        <taxon>Tracheophyta</taxon>
        <taxon>Spermatophyta</taxon>
        <taxon>Magnoliopsida</taxon>
        <taxon>Liliopsida</taxon>
        <taxon>Poales</taxon>
        <taxon>Poaceae</taxon>
        <taxon>BOP clade</taxon>
        <taxon>Pooideae</taxon>
        <taxon>Poodae</taxon>
        <taxon>Poeae</taxon>
        <taxon>Poeae Chloroplast Group 2 (Poeae type)</taxon>
        <taxon>Loliodinae</taxon>
        <taxon>Loliinae</taxon>
        <taxon>Lolium</taxon>
    </lineage>
</organism>
<dbReference type="Pfam" id="PF03372">
    <property type="entry name" value="Exo_endo_phos"/>
    <property type="match status" value="1"/>
</dbReference>
<feature type="compositionally biased region" description="Basic and acidic residues" evidence="1">
    <location>
        <begin position="252"/>
        <end position="269"/>
    </location>
</feature>
<dbReference type="GO" id="GO:0003824">
    <property type="term" value="F:catalytic activity"/>
    <property type="evidence" value="ECO:0007669"/>
    <property type="project" value="InterPro"/>
</dbReference>
<feature type="compositionally biased region" description="Polar residues" evidence="1">
    <location>
        <begin position="352"/>
        <end position="362"/>
    </location>
</feature>
<evidence type="ECO:0000259" key="2">
    <source>
        <dbReference type="Pfam" id="PF03372"/>
    </source>
</evidence>
<dbReference type="PANTHER" id="PTHR33170:SF2">
    <property type="entry name" value="OS12G0531500 PROTEIN"/>
    <property type="match status" value="1"/>
</dbReference>
<feature type="compositionally biased region" description="Basic and acidic residues" evidence="1">
    <location>
        <begin position="404"/>
        <end position="421"/>
    </location>
</feature>
<keyword evidence="4" id="KW-1185">Reference proteome</keyword>
<gene>
    <name evidence="3" type="ORF">QYE76_064956</name>
</gene>
<dbReference type="EMBL" id="JAUUTY010000004">
    <property type="protein sequence ID" value="KAK1647151.1"/>
    <property type="molecule type" value="Genomic_DNA"/>
</dbReference>
<dbReference type="InterPro" id="IPR005135">
    <property type="entry name" value="Endo/exonuclease/phosphatase"/>
</dbReference>
<proteinExistence type="predicted"/>
<protein>
    <recommendedName>
        <fullName evidence="2">Endonuclease/exonuclease/phosphatase domain-containing protein</fullName>
    </recommendedName>
</protein>
<feature type="region of interest" description="Disordered" evidence="1">
    <location>
        <begin position="339"/>
        <end position="423"/>
    </location>
</feature>
<dbReference type="AlphaFoldDB" id="A0AAD8S7J6"/>
<feature type="compositionally biased region" description="Acidic residues" evidence="1">
    <location>
        <begin position="341"/>
        <end position="350"/>
    </location>
</feature>
<reference evidence="3" key="1">
    <citation type="submission" date="2023-07" db="EMBL/GenBank/DDBJ databases">
        <title>A chromosome-level genome assembly of Lolium multiflorum.</title>
        <authorList>
            <person name="Chen Y."/>
            <person name="Copetti D."/>
            <person name="Kolliker R."/>
            <person name="Studer B."/>
        </authorList>
    </citation>
    <scope>NUCLEOTIDE SEQUENCE</scope>
    <source>
        <strain evidence="3">02402/16</strain>
        <tissue evidence="3">Leaf</tissue>
    </source>
</reference>
<dbReference type="PANTHER" id="PTHR33170">
    <property type="entry name" value="DUF4283 DOMAIN-CONTAINING PROTEIN-RELATED"/>
    <property type="match status" value="1"/>
</dbReference>
<feature type="region of interest" description="Disordered" evidence="1">
    <location>
        <begin position="224"/>
        <end position="294"/>
    </location>
</feature>
<dbReference type="SUPFAM" id="SSF56219">
    <property type="entry name" value="DNase I-like"/>
    <property type="match status" value="1"/>
</dbReference>
<feature type="compositionally biased region" description="Acidic residues" evidence="1">
    <location>
        <begin position="242"/>
        <end position="251"/>
    </location>
</feature>